<name>A0A6P8I9H8_ACTTE</name>
<proteinExistence type="predicted"/>
<dbReference type="Gene3D" id="1.25.40.20">
    <property type="entry name" value="Ankyrin repeat-containing domain"/>
    <property type="match status" value="1"/>
</dbReference>
<dbReference type="Proteomes" id="UP000515163">
    <property type="component" value="Unplaced"/>
</dbReference>
<keyword evidence="1" id="KW-1185">Reference proteome</keyword>
<dbReference type="SUPFAM" id="SSF48403">
    <property type="entry name" value="Ankyrin repeat"/>
    <property type="match status" value="1"/>
</dbReference>
<gene>
    <name evidence="2" type="primary">LOC116300059</name>
</gene>
<dbReference type="InterPro" id="IPR036770">
    <property type="entry name" value="Ankyrin_rpt-contain_sf"/>
</dbReference>
<dbReference type="OrthoDB" id="5990183at2759"/>
<evidence type="ECO:0000313" key="1">
    <source>
        <dbReference type="Proteomes" id="UP000515163"/>
    </source>
</evidence>
<dbReference type="KEGG" id="aten:116300059"/>
<sequence length="195" mass="21650">MVSHGDMSPQQRSRDVEVVLPNEAKKKIQVYTLCTVSELKVICEASFGIPTELQKISLLDDAGNIELKDCVMVPKAPLKLQVPIWWTKFICCVLKNEVENVFRRVQLPMQQVGKDERIFVALFMGACCGLDDLVVRLAKLKTNVNLSTATDTGRTLLHACAASGSLNCLDIIIKHLMTSSLDSLENVDVNKENAY</sequence>
<dbReference type="AlphaFoldDB" id="A0A6P8I9H8"/>
<accession>A0A6P8I9H8</accession>
<reference evidence="2" key="1">
    <citation type="submission" date="2025-08" db="UniProtKB">
        <authorList>
            <consortium name="RefSeq"/>
        </authorList>
    </citation>
    <scope>IDENTIFICATION</scope>
    <source>
        <tissue evidence="2">Tentacle</tissue>
    </source>
</reference>
<evidence type="ECO:0000313" key="2">
    <source>
        <dbReference type="RefSeq" id="XP_031564683.1"/>
    </source>
</evidence>
<dbReference type="InParanoid" id="A0A6P8I9H8"/>
<dbReference type="RefSeq" id="XP_031564683.1">
    <property type="nucleotide sequence ID" value="XM_031708823.1"/>
</dbReference>
<dbReference type="GeneID" id="116300059"/>
<organism evidence="1 2">
    <name type="scientific">Actinia tenebrosa</name>
    <name type="common">Australian red waratah sea anemone</name>
    <dbReference type="NCBI Taxonomy" id="6105"/>
    <lineage>
        <taxon>Eukaryota</taxon>
        <taxon>Metazoa</taxon>
        <taxon>Cnidaria</taxon>
        <taxon>Anthozoa</taxon>
        <taxon>Hexacorallia</taxon>
        <taxon>Actiniaria</taxon>
        <taxon>Actiniidae</taxon>
        <taxon>Actinia</taxon>
    </lineage>
</organism>
<protein>
    <submittedName>
        <fullName evidence="2">Uncharacterized protein LOC116300059</fullName>
    </submittedName>
</protein>